<feature type="compositionally biased region" description="Low complexity" evidence="1">
    <location>
        <begin position="507"/>
        <end position="521"/>
    </location>
</feature>
<feature type="compositionally biased region" description="Acidic residues" evidence="1">
    <location>
        <begin position="45"/>
        <end position="65"/>
    </location>
</feature>
<reference evidence="2" key="1">
    <citation type="submission" date="2021-01" db="EMBL/GenBank/DDBJ databases">
        <authorList>
            <person name="Corre E."/>
            <person name="Pelletier E."/>
            <person name="Niang G."/>
            <person name="Scheremetjew M."/>
            <person name="Finn R."/>
            <person name="Kale V."/>
            <person name="Holt S."/>
            <person name="Cochrane G."/>
            <person name="Meng A."/>
            <person name="Brown T."/>
            <person name="Cohen L."/>
        </authorList>
    </citation>
    <scope>NUCLEOTIDE SEQUENCE</scope>
    <source>
        <strain evidence="2">MM31A-1</strain>
    </source>
</reference>
<evidence type="ECO:0000313" key="2">
    <source>
        <dbReference type="EMBL" id="CAE0465293.1"/>
    </source>
</evidence>
<feature type="compositionally biased region" description="Basic and acidic residues" evidence="1">
    <location>
        <begin position="461"/>
        <end position="475"/>
    </location>
</feature>
<feature type="compositionally biased region" description="Polar residues" evidence="1">
    <location>
        <begin position="447"/>
        <end position="460"/>
    </location>
</feature>
<feature type="region of interest" description="Disordered" evidence="1">
    <location>
        <begin position="298"/>
        <end position="321"/>
    </location>
</feature>
<feature type="compositionally biased region" description="Polar residues" evidence="1">
    <location>
        <begin position="493"/>
        <end position="506"/>
    </location>
</feature>
<evidence type="ECO:0000256" key="1">
    <source>
        <dbReference type="SAM" id="MobiDB-lite"/>
    </source>
</evidence>
<dbReference type="EMBL" id="HBIO01013021">
    <property type="protein sequence ID" value="CAE0465293.1"/>
    <property type="molecule type" value="Transcribed_RNA"/>
</dbReference>
<feature type="compositionally biased region" description="Low complexity" evidence="1">
    <location>
        <begin position="697"/>
        <end position="706"/>
    </location>
</feature>
<gene>
    <name evidence="2" type="ORF">CDEB00056_LOCUS10134</name>
</gene>
<name>A0A7S3Q4U5_9STRA</name>
<protein>
    <submittedName>
        <fullName evidence="2">Uncharacterized protein</fullName>
    </submittedName>
</protein>
<feature type="compositionally biased region" description="Low complexity" evidence="1">
    <location>
        <begin position="235"/>
        <end position="254"/>
    </location>
</feature>
<feature type="region of interest" description="Disordered" evidence="1">
    <location>
        <begin position="435"/>
        <end position="521"/>
    </location>
</feature>
<feature type="region of interest" description="Disordered" evidence="1">
    <location>
        <begin position="604"/>
        <end position="624"/>
    </location>
</feature>
<feature type="region of interest" description="Disordered" evidence="1">
    <location>
        <begin position="696"/>
        <end position="719"/>
    </location>
</feature>
<organism evidence="2">
    <name type="scientific">Chaetoceros debilis</name>
    <dbReference type="NCBI Taxonomy" id="122233"/>
    <lineage>
        <taxon>Eukaryota</taxon>
        <taxon>Sar</taxon>
        <taxon>Stramenopiles</taxon>
        <taxon>Ochrophyta</taxon>
        <taxon>Bacillariophyta</taxon>
        <taxon>Coscinodiscophyceae</taxon>
        <taxon>Chaetocerotophycidae</taxon>
        <taxon>Chaetocerotales</taxon>
        <taxon>Chaetocerotaceae</taxon>
        <taxon>Chaetoceros</taxon>
    </lineage>
</organism>
<feature type="region of interest" description="Disordered" evidence="1">
    <location>
        <begin position="773"/>
        <end position="795"/>
    </location>
</feature>
<feature type="compositionally biased region" description="Low complexity" evidence="1">
    <location>
        <begin position="299"/>
        <end position="311"/>
    </location>
</feature>
<feature type="compositionally biased region" description="Polar residues" evidence="1">
    <location>
        <begin position="312"/>
        <end position="321"/>
    </location>
</feature>
<feature type="region of interest" description="Disordered" evidence="1">
    <location>
        <begin position="42"/>
        <end position="70"/>
    </location>
</feature>
<feature type="compositionally biased region" description="Polar residues" evidence="1">
    <location>
        <begin position="707"/>
        <end position="717"/>
    </location>
</feature>
<dbReference type="AlphaFoldDB" id="A0A7S3Q4U5"/>
<proteinExistence type="predicted"/>
<sequence>MTSNQPMGRSTATSTHIASIRGNHKSLLEAAFQKAIYPILKNNVDDDDDADDNDDDDNDNDDDGGSVDNEARKMINQRPDGSESIQNHHVSMSTSMSMSEIPMRMLLQGPSQCGKTSLAMDLAYSIATSPSTCCTIVNANNGQNQNNGDADADANADGDMDMDMDTDTDTTCEQHLKCTHCQLPFVPTESSCTKNVPFDISSYCSCCAVLFLIPEWKREQSLLDFPLPCYEYSESASSGSRSRSRNQNQNQENYMQSNREGKDDTIDDADDDTSSHFWRDHERFQESMRKLEQQEQKLNGNGNINGNINGGDSSRNASATAGTRNINRKMRLRAQRRMVALQRIRIKYIHSCQHLVESLASTSMSMSTPISMASESDVLSQPPSPKMHTCGLSVIIVDDLDSYIRKANHNNDANENSNSSHRGELDESVRLLFHDGNRNRYGNGNGANDTSTSADSGDNNKGQEQHEIGTHRHENGIPQMTTGGQQQQQQQQSFTSVTQERSSTVLSSGTKKTNSYSNSSTTETMRLLQLLAIMSDTCNHLDNCKRILSHNQGRNLEIPIEDQPTPVSAPMKLLTCINTDNSFSSSNDLNHMMQNYVTTIGTLSKNDNSNKNKNKKGGINIGDRRDRHHHDEIIIDNFESMDAEQYKRHNSSEIYHNRHINTHQDLAAQSQIVSTWLMTLKYDPWQASTLSTLSPVNDSNNDTTSNRNGIHSENSNGKGIMSNIINIGENLNAEAIYSIGWSSSAAISEMWDCRIDEDGDDNGDDEQVVNETDVSAGGYGEVEDDETNSIYWNIQ</sequence>
<feature type="region of interest" description="Disordered" evidence="1">
    <location>
        <begin position="235"/>
        <end position="275"/>
    </location>
</feature>
<accession>A0A7S3Q4U5</accession>